<keyword evidence="10" id="KW-1185">Reference proteome</keyword>
<evidence type="ECO:0000256" key="1">
    <source>
        <dbReference type="ARBA" id="ARBA00023015"/>
    </source>
</evidence>
<dbReference type="GO" id="GO:0003677">
    <property type="term" value="F:DNA binding"/>
    <property type="evidence" value="ECO:0007669"/>
    <property type="project" value="UniProtKB-KW"/>
</dbReference>
<dbReference type="Gene3D" id="1.20.140.160">
    <property type="match status" value="1"/>
</dbReference>
<accession>A0A2A9DYM6</accession>
<dbReference type="AlphaFoldDB" id="A0A2A9DYM6"/>
<evidence type="ECO:0000313" key="9">
    <source>
        <dbReference type="EMBL" id="PFG31788.1"/>
    </source>
</evidence>
<evidence type="ECO:0000256" key="5">
    <source>
        <dbReference type="SAM" id="MobiDB-lite"/>
    </source>
</evidence>
<dbReference type="NCBIfam" id="TIGR02937">
    <property type="entry name" value="sigma70-ECF"/>
    <property type="match status" value="1"/>
</dbReference>
<keyword evidence="3" id="KW-0238">DNA-binding</keyword>
<feature type="domain" description="RNA polymerase sigma-70 region 3" evidence="6">
    <location>
        <begin position="108"/>
        <end position="178"/>
    </location>
</feature>
<keyword evidence="1" id="KW-0805">Transcription regulation</keyword>
<dbReference type="PRINTS" id="PR00046">
    <property type="entry name" value="SIGMA70FCT"/>
</dbReference>
<keyword evidence="2" id="KW-0731">Sigma factor</keyword>
<evidence type="ECO:0000256" key="4">
    <source>
        <dbReference type="ARBA" id="ARBA00023163"/>
    </source>
</evidence>
<dbReference type="InterPro" id="IPR000943">
    <property type="entry name" value="RNA_pol_sigma70"/>
</dbReference>
<dbReference type="InterPro" id="IPR013324">
    <property type="entry name" value="RNA_pol_sigma_r3/r4-like"/>
</dbReference>
<protein>
    <submittedName>
        <fullName evidence="9">RNA polymerase sigma-B factor</fullName>
    </submittedName>
</protein>
<dbReference type="Pfam" id="PF04539">
    <property type="entry name" value="Sigma70_r3"/>
    <property type="match status" value="1"/>
</dbReference>
<dbReference type="CDD" id="cd06171">
    <property type="entry name" value="Sigma70_r4"/>
    <property type="match status" value="1"/>
</dbReference>
<dbReference type="Proteomes" id="UP000221369">
    <property type="component" value="Unassembled WGS sequence"/>
</dbReference>
<evidence type="ECO:0000313" key="10">
    <source>
        <dbReference type="Proteomes" id="UP000221369"/>
    </source>
</evidence>
<dbReference type="SUPFAM" id="SSF88659">
    <property type="entry name" value="Sigma3 and sigma4 domains of RNA polymerase sigma factors"/>
    <property type="match status" value="2"/>
</dbReference>
<evidence type="ECO:0000259" key="8">
    <source>
        <dbReference type="Pfam" id="PF04545"/>
    </source>
</evidence>
<feature type="region of interest" description="Disordered" evidence="5">
    <location>
        <begin position="1"/>
        <end position="26"/>
    </location>
</feature>
<name>A0A2A9DYM6_9MICO</name>
<evidence type="ECO:0000256" key="3">
    <source>
        <dbReference type="ARBA" id="ARBA00023125"/>
    </source>
</evidence>
<dbReference type="GO" id="GO:0006352">
    <property type="term" value="P:DNA-templated transcription initiation"/>
    <property type="evidence" value="ECO:0007669"/>
    <property type="project" value="InterPro"/>
</dbReference>
<dbReference type="Pfam" id="PF04542">
    <property type="entry name" value="Sigma70_r2"/>
    <property type="match status" value="1"/>
</dbReference>
<reference evidence="9 10" key="1">
    <citation type="submission" date="2017-10" db="EMBL/GenBank/DDBJ databases">
        <title>Sequencing the genomes of 1000 actinobacteria strains.</title>
        <authorList>
            <person name="Klenk H.-P."/>
        </authorList>
    </citation>
    <scope>NUCLEOTIDE SEQUENCE [LARGE SCALE GENOMIC DNA]</scope>
    <source>
        <strain evidence="9 10">DSM 21798</strain>
    </source>
</reference>
<dbReference type="InterPro" id="IPR007627">
    <property type="entry name" value="RNA_pol_sigma70_r2"/>
</dbReference>
<dbReference type="InterPro" id="IPR007624">
    <property type="entry name" value="RNA_pol_sigma70_r3"/>
</dbReference>
<dbReference type="PANTHER" id="PTHR30385">
    <property type="entry name" value="SIGMA FACTOR F FLAGELLAR"/>
    <property type="match status" value="1"/>
</dbReference>
<keyword evidence="4" id="KW-0804">Transcription</keyword>
<dbReference type="InterPro" id="IPR014284">
    <property type="entry name" value="RNA_pol_sigma-70_dom"/>
</dbReference>
<dbReference type="InterPro" id="IPR007630">
    <property type="entry name" value="RNA_pol_sigma70_r4"/>
</dbReference>
<dbReference type="EMBL" id="PDJE01000001">
    <property type="protein sequence ID" value="PFG31788.1"/>
    <property type="molecule type" value="Genomic_DNA"/>
</dbReference>
<evidence type="ECO:0000259" key="6">
    <source>
        <dbReference type="Pfam" id="PF04539"/>
    </source>
</evidence>
<dbReference type="Gene3D" id="1.20.120.1810">
    <property type="match status" value="1"/>
</dbReference>
<comment type="caution">
    <text evidence="9">The sequence shown here is derived from an EMBL/GenBank/DDBJ whole genome shotgun (WGS) entry which is preliminary data.</text>
</comment>
<evidence type="ECO:0000256" key="2">
    <source>
        <dbReference type="ARBA" id="ARBA00023082"/>
    </source>
</evidence>
<dbReference type="Pfam" id="PF04545">
    <property type="entry name" value="Sigma70_r4"/>
    <property type="match status" value="1"/>
</dbReference>
<dbReference type="GO" id="GO:0016987">
    <property type="term" value="F:sigma factor activity"/>
    <property type="evidence" value="ECO:0007669"/>
    <property type="project" value="UniProtKB-KW"/>
</dbReference>
<proteinExistence type="predicted"/>
<evidence type="ECO:0000259" key="7">
    <source>
        <dbReference type="Pfam" id="PF04542"/>
    </source>
</evidence>
<sequence length="267" mass="29566">MTAAAAERTVPSPASPRSGDAGLDRSNARVVSHLDVAEAIARRFTAGYRDPDDLRQVAYVGLVKASRRYDPSRGSDFVSFAVPTITGELKRHLRDQSWVVRPPRRVQELRLRIAKSRDGLTQELQRTPSTSDFAARFNATRSDVREALDAGNSMRPLSLDAPVREGGDELGAFIADSDSDLERAEALALLAPALKRLAPREKHIIYLRYYRGLTQQKISQTVGVTQMHVSRLLTRTLEELREALTGTRSVVRIAPDAHDEGGERRTA</sequence>
<feature type="domain" description="RNA polymerase sigma-70 region 4" evidence="8">
    <location>
        <begin position="193"/>
        <end position="242"/>
    </location>
</feature>
<dbReference type="SUPFAM" id="SSF88946">
    <property type="entry name" value="Sigma2 domain of RNA polymerase sigma factors"/>
    <property type="match status" value="1"/>
</dbReference>
<gene>
    <name evidence="9" type="ORF">ATJ78_2768</name>
</gene>
<organism evidence="9 10">
    <name type="scientific">Paramicrobacterium agarici</name>
    <dbReference type="NCBI Taxonomy" id="630514"/>
    <lineage>
        <taxon>Bacteria</taxon>
        <taxon>Bacillati</taxon>
        <taxon>Actinomycetota</taxon>
        <taxon>Actinomycetes</taxon>
        <taxon>Micrococcales</taxon>
        <taxon>Microbacteriaceae</taxon>
        <taxon>Paramicrobacterium</taxon>
    </lineage>
</organism>
<dbReference type="PANTHER" id="PTHR30385:SF4">
    <property type="entry name" value="RNA POLYMERASE SIGMA-E FACTOR"/>
    <property type="match status" value="1"/>
</dbReference>
<feature type="domain" description="RNA polymerase sigma-70 region 2" evidence="7">
    <location>
        <begin position="32"/>
        <end position="98"/>
    </location>
</feature>
<dbReference type="InterPro" id="IPR013325">
    <property type="entry name" value="RNA_pol_sigma_r2"/>
</dbReference>
<dbReference type="RefSeq" id="WP_169923463.1">
    <property type="nucleotide sequence ID" value="NZ_PDJE01000001.1"/>
</dbReference>